<evidence type="ECO:0000256" key="1">
    <source>
        <dbReference type="ARBA" id="ARBA00000085"/>
    </source>
</evidence>
<comment type="subcellular location">
    <subcellularLocation>
        <location evidence="2">Cell membrane</location>
        <topology evidence="2">Multi-pass membrane protein</topology>
    </subcellularLocation>
</comment>
<comment type="catalytic activity">
    <reaction evidence="1">
        <text>ATP + protein L-histidine = ADP + protein N-phospho-L-histidine.</text>
        <dbReference type="EC" id="2.7.13.3"/>
    </reaction>
</comment>
<keyword evidence="11 14" id="KW-1133">Transmembrane helix</keyword>
<dbReference type="Proteomes" id="UP001606099">
    <property type="component" value="Unassembled WGS sequence"/>
</dbReference>
<dbReference type="CDD" id="cd00082">
    <property type="entry name" value="HisKA"/>
    <property type="match status" value="1"/>
</dbReference>
<dbReference type="Gene3D" id="3.30.450.20">
    <property type="entry name" value="PAS domain"/>
    <property type="match status" value="2"/>
</dbReference>
<dbReference type="Pfam" id="PF02518">
    <property type="entry name" value="HATPase_c"/>
    <property type="match status" value="1"/>
</dbReference>
<sequence>MSRRLFVNLPATVLMLLVMVGAAWLSYRQAEQAGMQELHSTGVHRLDLYAASLEREINKFALLPAALALEAQVQNLLRAPSDDQHLQAVCRHLQQLNSRAGTLSIYLMNASGRVLAASNWDAPDSFMGEQLPFRPYFRDALAQGSGRFFGIGTTRGEPGYYLASAVMEGRRALGVVVVKLSLEQLERSWATVETPVLVSDDNAVVILSSVPAWKFRALRPLDDAARQALDRNLQYNRRVVRPLGLAELGPQGQDARLVRLPQTGTAEPSVYPVAGRFLAQSRPLAGTTWTLTVLSHLEQVQDTALSRAALGLVAAAMVCMLAWVVHERRGNLTIRLAARQTLQRALDALERTVAERTADLSAANQRLQAEVADRIHAEQTLRAAQDELVQSGKLAVIGQMAAGVAHELNQPLAAVRTLSTNAARFLELGDLSTAQGNLQRIAALVDRMGHITGQLRGFARKSSGQIQAVPMAQVVDNALALLELRLRHGGTVLQRSDESPSPEALCDANRLEQVLVNLIGNALDAVAVQPQRRIHISCSSTAQRVRVSVHDSGPGLPEHVRSRLFEPFFTTKAPEQGLGLGLAISAGIVRDCGGSLSGANHALGGAVFTVDLPRAPDPEGGVKP</sequence>
<dbReference type="PRINTS" id="PR00344">
    <property type="entry name" value="BCTRLSENSOR"/>
</dbReference>
<dbReference type="SMART" id="SM00387">
    <property type="entry name" value="HATPase_c"/>
    <property type="match status" value="1"/>
</dbReference>
<accession>A0ABW7FTQ9</accession>
<organism evidence="16 17">
    <name type="scientific">Roseateles rivi</name>
    <dbReference type="NCBI Taxonomy" id="3299028"/>
    <lineage>
        <taxon>Bacteria</taxon>
        <taxon>Pseudomonadati</taxon>
        <taxon>Pseudomonadota</taxon>
        <taxon>Betaproteobacteria</taxon>
        <taxon>Burkholderiales</taxon>
        <taxon>Sphaerotilaceae</taxon>
        <taxon>Roseateles</taxon>
    </lineage>
</organism>
<dbReference type="InterPro" id="IPR003661">
    <property type="entry name" value="HisK_dim/P_dom"/>
</dbReference>
<dbReference type="PROSITE" id="PS50109">
    <property type="entry name" value="HIS_KIN"/>
    <property type="match status" value="1"/>
</dbReference>
<dbReference type="PIRSF" id="PIRSF036431">
    <property type="entry name" value="STHK_DctB"/>
    <property type="match status" value="1"/>
</dbReference>
<evidence type="ECO:0000259" key="15">
    <source>
        <dbReference type="PROSITE" id="PS50109"/>
    </source>
</evidence>
<dbReference type="InterPro" id="IPR004358">
    <property type="entry name" value="Sig_transdc_His_kin-like_C"/>
</dbReference>
<dbReference type="SMART" id="SM00388">
    <property type="entry name" value="HisKA"/>
    <property type="match status" value="1"/>
</dbReference>
<evidence type="ECO:0000256" key="7">
    <source>
        <dbReference type="ARBA" id="ARBA00022692"/>
    </source>
</evidence>
<evidence type="ECO:0000256" key="14">
    <source>
        <dbReference type="SAM" id="Phobius"/>
    </source>
</evidence>
<keyword evidence="9" id="KW-0418">Kinase</keyword>
<feature type="transmembrane region" description="Helical" evidence="14">
    <location>
        <begin position="7"/>
        <end position="27"/>
    </location>
</feature>
<keyword evidence="13" id="KW-0175">Coiled coil</keyword>
<evidence type="ECO:0000313" key="17">
    <source>
        <dbReference type="Proteomes" id="UP001606099"/>
    </source>
</evidence>
<feature type="domain" description="Histidine kinase" evidence="15">
    <location>
        <begin position="403"/>
        <end position="616"/>
    </location>
</feature>
<evidence type="ECO:0000256" key="10">
    <source>
        <dbReference type="ARBA" id="ARBA00022840"/>
    </source>
</evidence>
<dbReference type="PANTHER" id="PTHR43065">
    <property type="entry name" value="SENSOR HISTIDINE KINASE"/>
    <property type="match status" value="1"/>
</dbReference>
<keyword evidence="8" id="KW-0547">Nucleotide-binding</keyword>
<dbReference type="InterPro" id="IPR017055">
    <property type="entry name" value="Sig_transdc_His_kinase_DctB"/>
</dbReference>
<dbReference type="InterPro" id="IPR036097">
    <property type="entry name" value="HisK_dim/P_sf"/>
</dbReference>
<evidence type="ECO:0000256" key="11">
    <source>
        <dbReference type="ARBA" id="ARBA00022989"/>
    </source>
</evidence>
<keyword evidence="14" id="KW-0472">Membrane</keyword>
<keyword evidence="5" id="KW-0597">Phosphoprotein</keyword>
<evidence type="ECO:0000256" key="4">
    <source>
        <dbReference type="ARBA" id="ARBA00022475"/>
    </source>
</evidence>
<keyword evidence="17" id="KW-1185">Reference proteome</keyword>
<evidence type="ECO:0000256" key="3">
    <source>
        <dbReference type="ARBA" id="ARBA00012438"/>
    </source>
</evidence>
<dbReference type="GO" id="GO:0005524">
    <property type="term" value="F:ATP binding"/>
    <property type="evidence" value="ECO:0007669"/>
    <property type="project" value="UniProtKB-KW"/>
</dbReference>
<dbReference type="InterPro" id="IPR003594">
    <property type="entry name" value="HATPase_dom"/>
</dbReference>
<gene>
    <name evidence="16" type="ORF">ACG0Z6_05505</name>
</gene>
<keyword evidence="7 14" id="KW-0812">Transmembrane</keyword>
<dbReference type="InterPro" id="IPR005467">
    <property type="entry name" value="His_kinase_dom"/>
</dbReference>
<dbReference type="Pfam" id="PF00512">
    <property type="entry name" value="HisKA"/>
    <property type="match status" value="1"/>
</dbReference>
<dbReference type="Gene3D" id="1.10.287.130">
    <property type="match status" value="1"/>
</dbReference>
<protein>
    <recommendedName>
        <fullName evidence="3">histidine kinase</fullName>
        <ecNumber evidence="3">2.7.13.3</ecNumber>
    </recommendedName>
</protein>
<name>A0ABW7FTQ9_9BURK</name>
<evidence type="ECO:0000256" key="9">
    <source>
        <dbReference type="ARBA" id="ARBA00022777"/>
    </source>
</evidence>
<dbReference type="RefSeq" id="WP_394459273.1">
    <property type="nucleotide sequence ID" value="NZ_JBIGHZ010000002.1"/>
</dbReference>
<dbReference type="SUPFAM" id="SSF103190">
    <property type="entry name" value="Sensory domain-like"/>
    <property type="match status" value="1"/>
</dbReference>
<dbReference type="Gene3D" id="3.30.565.10">
    <property type="entry name" value="Histidine kinase-like ATPase, C-terminal domain"/>
    <property type="match status" value="1"/>
</dbReference>
<keyword evidence="6" id="KW-0808">Transferase</keyword>
<keyword evidence="4" id="KW-1003">Cell membrane</keyword>
<keyword evidence="10 16" id="KW-0067">ATP-binding</keyword>
<evidence type="ECO:0000256" key="12">
    <source>
        <dbReference type="ARBA" id="ARBA00023012"/>
    </source>
</evidence>
<dbReference type="Gene3D" id="6.10.250.3020">
    <property type="match status" value="1"/>
</dbReference>
<evidence type="ECO:0000256" key="8">
    <source>
        <dbReference type="ARBA" id="ARBA00022741"/>
    </source>
</evidence>
<dbReference type="SUPFAM" id="SSF55874">
    <property type="entry name" value="ATPase domain of HSP90 chaperone/DNA topoisomerase II/histidine kinase"/>
    <property type="match status" value="1"/>
</dbReference>
<dbReference type="EMBL" id="JBIGHZ010000002">
    <property type="protein sequence ID" value="MFG6447698.1"/>
    <property type="molecule type" value="Genomic_DNA"/>
</dbReference>
<evidence type="ECO:0000256" key="2">
    <source>
        <dbReference type="ARBA" id="ARBA00004651"/>
    </source>
</evidence>
<proteinExistence type="predicted"/>
<dbReference type="SUPFAM" id="SSF47384">
    <property type="entry name" value="Homodimeric domain of signal transducing histidine kinase"/>
    <property type="match status" value="1"/>
</dbReference>
<evidence type="ECO:0000256" key="6">
    <source>
        <dbReference type="ARBA" id="ARBA00022679"/>
    </source>
</evidence>
<evidence type="ECO:0000256" key="13">
    <source>
        <dbReference type="SAM" id="Coils"/>
    </source>
</evidence>
<dbReference type="InterPro" id="IPR036890">
    <property type="entry name" value="HATPase_C_sf"/>
</dbReference>
<dbReference type="PANTHER" id="PTHR43065:SF46">
    <property type="entry name" value="C4-DICARBOXYLATE TRANSPORT SENSOR PROTEIN DCTB"/>
    <property type="match status" value="1"/>
</dbReference>
<comment type="caution">
    <text evidence="16">The sequence shown here is derived from an EMBL/GenBank/DDBJ whole genome shotgun (WGS) entry which is preliminary data.</text>
</comment>
<dbReference type="InterPro" id="IPR029151">
    <property type="entry name" value="Sensor-like_sf"/>
</dbReference>
<dbReference type="EC" id="2.7.13.3" evidence="3"/>
<reference evidence="16 17" key="1">
    <citation type="submission" date="2024-08" db="EMBL/GenBank/DDBJ databases">
        <authorList>
            <person name="Lu H."/>
        </authorList>
    </citation>
    <scope>NUCLEOTIDE SEQUENCE [LARGE SCALE GENOMIC DNA]</scope>
    <source>
        <strain evidence="16 17">BYS180W</strain>
    </source>
</reference>
<evidence type="ECO:0000256" key="5">
    <source>
        <dbReference type="ARBA" id="ARBA00022553"/>
    </source>
</evidence>
<keyword evidence="12" id="KW-0902">Two-component regulatory system</keyword>
<evidence type="ECO:0000313" key="16">
    <source>
        <dbReference type="EMBL" id="MFG6447698.1"/>
    </source>
</evidence>
<feature type="coiled-coil region" evidence="13">
    <location>
        <begin position="339"/>
        <end position="366"/>
    </location>
</feature>